<feature type="transmembrane region" description="Helical" evidence="6">
    <location>
        <begin position="272"/>
        <end position="294"/>
    </location>
</feature>
<dbReference type="GO" id="GO:0005886">
    <property type="term" value="C:plasma membrane"/>
    <property type="evidence" value="ECO:0007669"/>
    <property type="project" value="UniProtKB-SubCell"/>
</dbReference>
<keyword evidence="4 6" id="KW-1133">Transmembrane helix</keyword>
<comment type="subcellular location">
    <subcellularLocation>
        <location evidence="1">Cell membrane</location>
        <topology evidence="1">Multi-pass membrane protein</topology>
    </subcellularLocation>
</comment>
<accession>A0A2N3YIR3</accession>
<feature type="transmembrane region" description="Helical" evidence="6">
    <location>
        <begin position="155"/>
        <end position="176"/>
    </location>
</feature>
<sequence length="379" mass="39259">MTRMWGVTARWAAGAAAATAVVALALPRVTGTSWAPVVDALSRPSAVQLALLAALWLAGLWVHTPSLTAALPGLSHRRALVLNLSGSCVSNLLPLGGAAGTALNWRMVRAWGFGSAAFGRWALLTNLADTAVKLLLPGVMLCWFALSGDAGVARLVGPGVLGVALLVLLLTAVVLVGRDDRALRRAGRVADRIVARHPRLPSAPEGWGERAARFRSESADLVRTGWGRMLGGKVLYALFQALLLWACLAAVGAPSAPLLVASAFVVERLLSMLVITPGATGVVEVGMAAALTALGAPAAPAAAGVLLYRAFVIGMEVPVGGLVILGWWLSARRRPAAGRRDGDPAALPRRGVPVASLAFEVDERVFLGGRDGQRHPGAS</sequence>
<feature type="transmembrane region" description="Helical" evidence="6">
    <location>
        <begin position="47"/>
        <end position="68"/>
    </location>
</feature>
<evidence type="ECO:0000256" key="6">
    <source>
        <dbReference type="SAM" id="Phobius"/>
    </source>
</evidence>
<evidence type="ECO:0000256" key="3">
    <source>
        <dbReference type="ARBA" id="ARBA00022692"/>
    </source>
</evidence>
<dbReference type="Pfam" id="PF03706">
    <property type="entry name" value="LPG_synthase_TM"/>
    <property type="match status" value="1"/>
</dbReference>
<keyword evidence="5 6" id="KW-0472">Membrane</keyword>
<evidence type="ECO:0000256" key="2">
    <source>
        <dbReference type="ARBA" id="ARBA00022475"/>
    </source>
</evidence>
<organism evidence="7 8">
    <name type="scientific">Phycicoccus duodecadis</name>
    <dbReference type="NCBI Taxonomy" id="173053"/>
    <lineage>
        <taxon>Bacteria</taxon>
        <taxon>Bacillati</taxon>
        <taxon>Actinomycetota</taxon>
        <taxon>Actinomycetes</taxon>
        <taxon>Micrococcales</taxon>
        <taxon>Intrasporangiaceae</taxon>
        <taxon>Phycicoccus</taxon>
    </lineage>
</organism>
<dbReference type="Proteomes" id="UP000233781">
    <property type="component" value="Unassembled WGS sequence"/>
</dbReference>
<evidence type="ECO:0000256" key="4">
    <source>
        <dbReference type="ARBA" id="ARBA00022989"/>
    </source>
</evidence>
<evidence type="ECO:0000256" key="1">
    <source>
        <dbReference type="ARBA" id="ARBA00004651"/>
    </source>
</evidence>
<feature type="transmembrane region" description="Helical" evidence="6">
    <location>
        <begin position="234"/>
        <end position="260"/>
    </location>
</feature>
<dbReference type="InterPro" id="IPR022791">
    <property type="entry name" value="L-PG_synthase/AglD"/>
</dbReference>
<proteinExistence type="predicted"/>
<keyword evidence="2" id="KW-1003">Cell membrane</keyword>
<dbReference type="PANTHER" id="PTHR39087">
    <property type="entry name" value="UPF0104 MEMBRANE PROTEIN MJ1595"/>
    <property type="match status" value="1"/>
</dbReference>
<dbReference type="RefSeq" id="WP_158239812.1">
    <property type="nucleotide sequence ID" value="NZ_PJNE01000001.1"/>
</dbReference>
<dbReference type="OrthoDB" id="5182677at2"/>
<reference evidence="7 8" key="1">
    <citation type="submission" date="2017-12" db="EMBL/GenBank/DDBJ databases">
        <title>Sequencing the genomes of 1000 Actinobacteria strains.</title>
        <authorList>
            <person name="Klenk H.-P."/>
        </authorList>
    </citation>
    <scope>NUCLEOTIDE SEQUENCE [LARGE SCALE GENOMIC DNA]</scope>
    <source>
        <strain evidence="7 8">DSM 12806</strain>
    </source>
</reference>
<name>A0A2N3YIR3_9MICO</name>
<evidence type="ECO:0000313" key="8">
    <source>
        <dbReference type="Proteomes" id="UP000233781"/>
    </source>
</evidence>
<dbReference type="AlphaFoldDB" id="A0A2N3YIR3"/>
<evidence type="ECO:0000313" key="7">
    <source>
        <dbReference type="EMBL" id="PKW26746.1"/>
    </source>
</evidence>
<feature type="transmembrane region" description="Helical" evidence="6">
    <location>
        <begin position="80"/>
        <end position="103"/>
    </location>
</feature>
<comment type="caution">
    <text evidence="7">The sequence shown here is derived from an EMBL/GenBank/DDBJ whole genome shotgun (WGS) entry which is preliminary data.</text>
</comment>
<protein>
    <submittedName>
        <fullName evidence="7">Uncharacterized membrane protein YbhN (UPF0104 family)</fullName>
    </submittedName>
</protein>
<dbReference type="PANTHER" id="PTHR39087:SF2">
    <property type="entry name" value="UPF0104 MEMBRANE PROTEIN MJ1595"/>
    <property type="match status" value="1"/>
</dbReference>
<gene>
    <name evidence="7" type="ORF">ATL31_1567</name>
</gene>
<feature type="transmembrane region" description="Helical" evidence="6">
    <location>
        <begin position="123"/>
        <end position="146"/>
    </location>
</feature>
<dbReference type="EMBL" id="PJNE01000001">
    <property type="protein sequence ID" value="PKW26746.1"/>
    <property type="molecule type" value="Genomic_DNA"/>
</dbReference>
<keyword evidence="3 6" id="KW-0812">Transmembrane</keyword>
<feature type="transmembrane region" description="Helical" evidence="6">
    <location>
        <begin position="306"/>
        <end position="330"/>
    </location>
</feature>
<keyword evidence="8" id="KW-1185">Reference proteome</keyword>
<evidence type="ECO:0000256" key="5">
    <source>
        <dbReference type="ARBA" id="ARBA00023136"/>
    </source>
</evidence>